<feature type="signal peptide" evidence="2">
    <location>
        <begin position="1"/>
        <end position="23"/>
    </location>
</feature>
<feature type="compositionally biased region" description="Pro residues" evidence="1">
    <location>
        <begin position="133"/>
        <end position="160"/>
    </location>
</feature>
<feature type="chain" id="PRO_5015165610" evidence="2">
    <location>
        <begin position="24"/>
        <end position="378"/>
    </location>
</feature>
<name>A0A2P6VMC7_9CHLO</name>
<evidence type="ECO:0000313" key="4">
    <source>
        <dbReference type="Proteomes" id="UP000239649"/>
    </source>
</evidence>
<dbReference type="Proteomes" id="UP000239649">
    <property type="component" value="Unassembled WGS sequence"/>
</dbReference>
<feature type="region of interest" description="Disordered" evidence="1">
    <location>
        <begin position="110"/>
        <end position="173"/>
    </location>
</feature>
<accession>A0A2P6VMC7</accession>
<gene>
    <name evidence="3" type="ORF">C2E20_1128</name>
</gene>
<organism evidence="3 4">
    <name type="scientific">Micractinium conductrix</name>
    <dbReference type="NCBI Taxonomy" id="554055"/>
    <lineage>
        <taxon>Eukaryota</taxon>
        <taxon>Viridiplantae</taxon>
        <taxon>Chlorophyta</taxon>
        <taxon>core chlorophytes</taxon>
        <taxon>Trebouxiophyceae</taxon>
        <taxon>Chlorellales</taxon>
        <taxon>Chlorellaceae</taxon>
        <taxon>Chlorella clade</taxon>
        <taxon>Micractinium</taxon>
    </lineage>
</organism>
<comment type="caution">
    <text evidence="3">The sequence shown here is derived from an EMBL/GenBank/DDBJ whole genome shotgun (WGS) entry which is preliminary data.</text>
</comment>
<evidence type="ECO:0000256" key="2">
    <source>
        <dbReference type="SAM" id="SignalP"/>
    </source>
</evidence>
<reference evidence="3 4" key="1">
    <citation type="journal article" date="2018" name="Plant J.">
        <title>Genome sequences of Chlorella sorokiniana UTEX 1602 and Micractinium conductrix SAG 241.80: implications to maltose excretion by a green alga.</title>
        <authorList>
            <person name="Arriola M.B."/>
            <person name="Velmurugan N."/>
            <person name="Zhang Y."/>
            <person name="Plunkett M.H."/>
            <person name="Hondzo H."/>
            <person name="Barney B.M."/>
        </authorList>
    </citation>
    <scope>NUCLEOTIDE SEQUENCE [LARGE SCALE GENOMIC DNA]</scope>
    <source>
        <strain evidence="3 4">SAG 241.80</strain>
    </source>
</reference>
<evidence type="ECO:0000313" key="3">
    <source>
        <dbReference type="EMBL" id="PSC75248.1"/>
    </source>
</evidence>
<dbReference type="OrthoDB" id="10614161at2759"/>
<evidence type="ECO:0000256" key="1">
    <source>
        <dbReference type="SAM" id="MobiDB-lite"/>
    </source>
</evidence>
<feature type="compositionally biased region" description="Pro residues" evidence="1">
    <location>
        <begin position="110"/>
        <end position="125"/>
    </location>
</feature>
<protein>
    <submittedName>
        <fullName evidence="3">Uncharacterized protein</fullName>
    </submittedName>
</protein>
<dbReference type="EMBL" id="LHPF02000002">
    <property type="protein sequence ID" value="PSC75248.1"/>
    <property type="molecule type" value="Genomic_DNA"/>
</dbReference>
<dbReference type="AlphaFoldDB" id="A0A2P6VMC7"/>
<keyword evidence="2" id="KW-0732">Signal</keyword>
<sequence length="378" mass="40378">MASRGPSAIQALLLALLAGAALATSDIEVESAEEARALAAQLVEAGGDAPYRVTYRTKKVSAESDGQGWQKTVTTIVTTEISNQQAARSAAAANDGGECPCACPCSPPPSVVCEPPPPAPPPSPPLYRNATAPPFPPIPRPTPPSPESEASPPPAGPPPRFSRTVAPRPVPPPVKGSIVGDPYVHGFQGQFWMWKGVGEREYKLLVVGDGSRMDGTLGWGGLKGKQTFLRDITFKRGDSRTKTELVKVGEKAWAMRVYADGKMIESPYETAELADGTTVEPFDVNTDNSFPQAVRINTPYLRIEAIQRFPSRPAQINAPDYGNWLDVFVYVKRALPEPVKGILGATYAPPPEGAVGAASTPMASIQFDYSAEEEEKRK</sequence>
<proteinExistence type="predicted"/>
<keyword evidence="4" id="KW-1185">Reference proteome</keyword>